<comment type="similarity">
    <text evidence="1">Belongs to the ABC transporter superfamily.</text>
</comment>
<comment type="caution">
    <text evidence="6">The sequence shown here is derived from an EMBL/GenBank/DDBJ whole genome shotgun (WGS) entry which is preliminary data.</text>
</comment>
<keyword evidence="7" id="KW-1185">Reference proteome</keyword>
<evidence type="ECO:0000313" key="6">
    <source>
        <dbReference type="EMBL" id="MBO1077996.1"/>
    </source>
</evidence>
<dbReference type="RefSeq" id="WP_207415383.1">
    <property type="nucleotide sequence ID" value="NZ_CP061179.1"/>
</dbReference>
<evidence type="ECO:0000313" key="7">
    <source>
        <dbReference type="Proteomes" id="UP001518989"/>
    </source>
</evidence>
<keyword evidence="3" id="KW-0547">Nucleotide-binding</keyword>
<dbReference type="PROSITE" id="PS50893">
    <property type="entry name" value="ABC_TRANSPORTER_2"/>
    <property type="match status" value="1"/>
</dbReference>
<dbReference type="InterPro" id="IPR003593">
    <property type="entry name" value="AAA+_ATPase"/>
</dbReference>
<gene>
    <name evidence="6" type="ORF">IAI61_03065</name>
</gene>
<dbReference type="PANTHER" id="PTHR42788:SF13">
    <property type="entry name" value="ALIPHATIC SULFONATES IMPORT ATP-BINDING PROTEIN SSUB"/>
    <property type="match status" value="1"/>
</dbReference>
<evidence type="ECO:0000256" key="4">
    <source>
        <dbReference type="ARBA" id="ARBA00022840"/>
    </source>
</evidence>
<evidence type="ECO:0000256" key="1">
    <source>
        <dbReference type="ARBA" id="ARBA00005417"/>
    </source>
</evidence>
<dbReference type="PROSITE" id="PS00211">
    <property type="entry name" value="ABC_TRANSPORTER_1"/>
    <property type="match status" value="1"/>
</dbReference>
<sequence length="263" mass="28903">MNAVTEIELAGVEKRYSVPGGGAVHALSHTDLSVRKGEFLVLLGPSGCGKTTLLRMVGGLLAPSAGQINIGGRSLWRGTARDPAALNELGMVFQDANLFPWRSIERNVALPLELRRVPRAARLDRARALCRTVGLAGFEKRWPRELSGGMRQRAAIARALAGDPEILLMDEPFGALDAMTREAMNIETQRIWMETGKTVILVTHSISEAVFLADRVVLLSPRPGRIDSIHEIELPRPRTPETQTLPAFQAHVRDLRRRLEAVS</sequence>
<dbReference type="GO" id="GO:0005524">
    <property type="term" value="F:ATP binding"/>
    <property type="evidence" value="ECO:0007669"/>
    <property type="project" value="UniProtKB-KW"/>
</dbReference>
<dbReference type="CDD" id="cd03293">
    <property type="entry name" value="ABC_NrtD_SsuB_transporters"/>
    <property type="match status" value="1"/>
</dbReference>
<evidence type="ECO:0000256" key="3">
    <source>
        <dbReference type="ARBA" id="ARBA00022741"/>
    </source>
</evidence>
<dbReference type="Pfam" id="PF00005">
    <property type="entry name" value="ABC_tran"/>
    <property type="match status" value="1"/>
</dbReference>
<feature type="domain" description="ABC transporter" evidence="5">
    <location>
        <begin position="7"/>
        <end position="246"/>
    </location>
</feature>
<evidence type="ECO:0000256" key="2">
    <source>
        <dbReference type="ARBA" id="ARBA00022448"/>
    </source>
</evidence>
<evidence type="ECO:0000259" key="5">
    <source>
        <dbReference type="PROSITE" id="PS50893"/>
    </source>
</evidence>
<proteinExistence type="inferred from homology"/>
<keyword evidence="2" id="KW-0813">Transport</keyword>
<organism evidence="6 7">
    <name type="scientific">Roseomonas haemaphysalidis</name>
    <dbReference type="NCBI Taxonomy" id="2768162"/>
    <lineage>
        <taxon>Bacteria</taxon>
        <taxon>Pseudomonadati</taxon>
        <taxon>Pseudomonadota</taxon>
        <taxon>Alphaproteobacteria</taxon>
        <taxon>Acetobacterales</taxon>
        <taxon>Roseomonadaceae</taxon>
        <taxon>Roseomonas</taxon>
    </lineage>
</organism>
<dbReference type="EMBL" id="JACTNG010000001">
    <property type="protein sequence ID" value="MBO1077996.1"/>
    <property type="molecule type" value="Genomic_DNA"/>
</dbReference>
<dbReference type="InterPro" id="IPR003439">
    <property type="entry name" value="ABC_transporter-like_ATP-bd"/>
</dbReference>
<dbReference type="Gene3D" id="3.40.50.300">
    <property type="entry name" value="P-loop containing nucleotide triphosphate hydrolases"/>
    <property type="match status" value="1"/>
</dbReference>
<name>A0ABS3KKL4_9PROT</name>
<dbReference type="InterPro" id="IPR050166">
    <property type="entry name" value="ABC_transporter_ATP-bind"/>
</dbReference>
<keyword evidence="4 6" id="KW-0067">ATP-binding</keyword>
<reference evidence="6 7" key="1">
    <citation type="submission" date="2020-09" db="EMBL/GenBank/DDBJ databases">
        <title>Roseomonas.</title>
        <authorList>
            <person name="Zhu W."/>
        </authorList>
    </citation>
    <scope>NUCLEOTIDE SEQUENCE [LARGE SCALE GENOMIC DNA]</scope>
    <source>
        <strain evidence="6 7">573</strain>
    </source>
</reference>
<dbReference type="PANTHER" id="PTHR42788">
    <property type="entry name" value="TAURINE IMPORT ATP-BINDING PROTEIN-RELATED"/>
    <property type="match status" value="1"/>
</dbReference>
<accession>A0ABS3KKL4</accession>
<dbReference type="InterPro" id="IPR027417">
    <property type="entry name" value="P-loop_NTPase"/>
</dbReference>
<protein>
    <submittedName>
        <fullName evidence="6">ABC transporter ATP-binding protein</fullName>
    </submittedName>
</protein>
<dbReference type="SUPFAM" id="SSF52540">
    <property type="entry name" value="P-loop containing nucleoside triphosphate hydrolases"/>
    <property type="match status" value="1"/>
</dbReference>
<dbReference type="Proteomes" id="UP001518989">
    <property type="component" value="Unassembled WGS sequence"/>
</dbReference>
<dbReference type="SMART" id="SM00382">
    <property type="entry name" value="AAA"/>
    <property type="match status" value="1"/>
</dbReference>
<dbReference type="InterPro" id="IPR017871">
    <property type="entry name" value="ABC_transporter-like_CS"/>
</dbReference>